<proteinExistence type="inferred from homology"/>
<evidence type="ECO:0000313" key="5">
    <source>
        <dbReference type="Proteomes" id="UP001060919"/>
    </source>
</evidence>
<dbReference type="Proteomes" id="UP001060919">
    <property type="component" value="Chromosome"/>
</dbReference>
<dbReference type="InterPro" id="IPR005632">
    <property type="entry name" value="Chaperone_Skp"/>
</dbReference>
<protein>
    <submittedName>
        <fullName evidence="4">OmpH family outer membrane protein</fullName>
    </submittedName>
</protein>
<dbReference type="Pfam" id="PF03938">
    <property type="entry name" value="OmpH"/>
    <property type="match status" value="1"/>
</dbReference>
<dbReference type="SUPFAM" id="SSF111384">
    <property type="entry name" value="OmpH-like"/>
    <property type="match status" value="1"/>
</dbReference>
<dbReference type="InterPro" id="IPR024930">
    <property type="entry name" value="Skp_dom_sf"/>
</dbReference>
<dbReference type="PANTHER" id="PTHR35089:SF1">
    <property type="entry name" value="CHAPERONE PROTEIN SKP"/>
    <property type="match status" value="1"/>
</dbReference>
<dbReference type="RefSeq" id="WP_264788537.1">
    <property type="nucleotide sequence ID" value="NZ_AP026867.1"/>
</dbReference>
<evidence type="ECO:0000256" key="2">
    <source>
        <dbReference type="ARBA" id="ARBA00022729"/>
    </source>
</evidence>
<evidence type="ECO:0000313" key="4">
    <source>
        <dbReference type="EMBL" id="BDS13249.1"/>
    </source>
</evidence>
<comment type="similarity">
    <text evidence="1">Belongs to the Skp family.</text>
</comment>
<feature type="signal peptide" evidence="3">
    <location>
        <begin position="1"/>
        <end position="20"/>
    </location>
</feature>
<reference evidence="4" key="1">
    <citation type="submission" date="2022-09" db="EMBL/GenBank/DDBJ databases">
        <title>Aureispira anguillicida sp. nov., isolated from Leptocephalus of Japanese eel Anguilla japonica.</title>
        <authorList>
            <person name="Yuasa K."/>
            <person name="Mekata T."/>
            <person name="Ikunari K."/>
        </authorList>
    </citation>
    <scope>NUCLEOTIDE SEQUENCE</scope>
    <source>
        <strain evidence="4">EL160426</strain>
    </source>
</reference>
<dbReference type="EMBL" id="AP026867">
    <property type="protein sequence ID" value="BDS13249.1"/>
    <property type="molecule type" value="Genomic_DNA"/>
</dbReference>
<gene>
    <name evidence="4" type="ORF">AsAng_0039790</name>
</gene>
<dbReference type="GO" id="GO:0050821">
    <property type="term" value="P:protein stabilization"/>
    <property type="evidence" value="ECO:0007669"/>
    <property type="project" value="TreeGrafter"/>
</dbReference>
<dbReference type="AlphaFoldDB" id="A0A915YHS6"/>
<dbReference type="KEGG" id="aup:AsAng_0039790"/>
<dbReference type="SMART" id="SM00935">
    <property type="entry name" value="OmpH"/>
    <property type="match status" value="1"/>
</dbReference>
<name>A0A915YHS6_9BACT</name>
<dbReference type="GO" id="GO:0051082">
    <property type="term" value="F:unfolded protein binding"/>
    <property type="evidence" value="ECO:0007669"/>
    <property type="project" value="InterPro"/>
</dbReference>
<dbReference type="GO" id="GO:0005829">
    <property type="term" value="C:cytosol"/>
    <property type="evidence" value="ECO:0007669"/>
    <property type="project" value="TreeGrafter"/>
</dbReference>
<organism evidence="4 5">
    <name type="scientific">Aureispira anguillae</name>
    <dbReference type="NCBI Taxonomy" id="2864201"/>
    <lineage>
        <taxon>Bacteria</taxon>
        <taxon>Pseudomonadati</taxon>
        <taxon>Bacteroidota</taxon>
        <taxon>Saprospiria</taxon>
        <taxon>Saprospirales</taxon>
        <taxon>Saprospiraceae</taxon>
        <taxon>Aureispira</taxon>
    </lineage>
</organism>
<dbReference type="PANTHER" id="PTHR35089">
    <property type="entry name" value="CHAPERONE PROTEIN SKP"/>
    <property type="match status" value="1"/>
</dbReference>
<evidence type="ECO:0000256" key="1">
    <source>
        <dbReference type="ARBA" id="ARBA00009091"/>
    </source>
</evidence>
<accession>A0A915YHS6</accession>
<evidence type="ECO:0000256" key="3">
    <source>
        <dbReference type="SAM" id="SignalP"/>
    </source>
</evidence>
<keyword evidence="2 3" id="KW-0732">Signal</keyword>
<sequence>MKQTLFIVILALGLSSMASAQQEKIGFFSSSQLVSFFPEAKTIQAEIEKISTEKQAIGTTLENELKSKLKKFEEEKASMATILQETRIEEIRNLETKIQTYYANARKEIDNKRQELLKPVFTKINDGIKQVAKKHKFTAIIDLDSGRQFLLYIDESRDILELMKTELGLE</sequence>
<feature type="chain" id="PRO_5038054826" evidence="3">
    <location>
        <begin position="21"/>
        <end position="170"/>
    </location>
</feature>
<keyword evidence="5" id="KW-1185">Reference proteome</keyword>
<dbReference type="Gene3D" id="3.30.910.20">
    <property type="entry name" value="Skp domain"/>
    <property type="match status" value="1"/>
</dbReference>